<keyword evidence="14" id="KW-1185">Reference proteome</keyword>
<evidence type="ECO:0000256" key="8">
    <source>
        <dbReference type="SAM" id="Phobius"/>
    </source>
</evidence>
<evidence type="ECO:0000259" key="9">
    <source>
        <dbReference type="Pfam" id="PF02714"/>
    </source>
</evidence>
<dbReference type="AlphaFoldDB" id="A0AAN6M6A5"/>
<keyword evidence="5 8" id="KW-1133">Transmembrane helix</keyword>
<dbReference type="PANTHER" id="PTHR13018">
    <property type="entry name" value="PROBABLE MEMBRANE PROTEIN DUF221-RELATED"/>
    <property type="match status" value="1"/>
</dbReference>
<evidence type="ECO:0000256" key="1">
    <source>
        <dbReference type="ARBA" id="ARBA00004141"/>
    </source>
</evidence>
<evidence type="ECO:0000256" key="2">
    <source>
        <dbReference type="ARBA" id="ARBA00007779"/>
    </source>
</evidence>
<dbReference type="GO" id="GO:0005227">
    <property type="term" value="F:calcium-activated cation channel activity"/>
    <property type="evidence" value="ECO:0007669"/>
    <property type="project" value="InterPro"/>
</dbReference>
<feature type="transmembrane region" description="Helical" evidence="8">
    <location>
        <begin position="123"/>
        <end position="146"/>
    </location>
</feature>
<evidence type="ECO:0000259" key="11">
    <source>
        <dbReference type="Pfam" id="PF13967"/>
    </source>
</evidence>
<feature type="domain" description="CSC1/OSCA1-like cytosolic" evidence="12">
    <location>
        <begin position="212"/>
        <end position="394"/>
    </location>
</feature>
<organism evidence="13 14">
    <name type="scientific">Pseudopithomyces chartarum</name>
    <dbReference type="NCBI Taxonomy" id="1892770"/>
    <lineage>
        <taxon>Eukaryota</taxon>
        <taxon>Fungi</taxon>
        <taxon>Dikarya</taxon>
        <taxon>Ascomycota</taxon>
        <taxon>Pezizomycotina</taxon>
        <taxon>Dothideomycetes</taxon>
        <taxon>Pleosporomycetidae</taxon>
        <taxon>Pleosporales</taxon>
        <taxon>Massarineae</taxon>
        <taxon>Didymosphaeriaceae</taxon>
        <taxon>Pseudopithomyces</taxon>
    </lineage>
</organism>
<evidence type="ECO:0000256" key="5">
    <source>
        <dbReference type="ARBA" id="ARBA00022989"/>
    </source>
</evidence>
<feature type="transmembrane region" description="Helical" evidence="8">
    <location>
        <begin position="166"/>
        <end position="185"/>
    </location>
</feature>
<gene>
    <name evidence="13" type="ORF">GRF29_1g1667706</name>
</gene>
<reference evidence="13 14" key="1">
    <citation type="submission" date="2021-02" db="EMBL/GenBank/DDBJ databases">
        <title>Genome assembly of Pseudopithomyces chartarum.</title>
        <authorList>
            <person name="Jauregui R."/>
            <person name="Singh J."/>
            <person name="Voisey C."/>
        </authorList>
    </citation>
    <scope>NUCLEOTIDE SEQUENCE [LARGE SCALE GENOMIC DNA]</scope>
    <source>
        <strain evidence="13 14">AGR01</strain>
    </source>
</reference>
<evidence type="ECO:0000259" key="10">
    <source>
        <dbReference type="Pfam" id="PF12621"/>
    </source>
</evidence>
<feature type="domain" description="CSC1/OSCA1-like N-terminal transmembrane" evidence="11">
    <location>
        <begin position="38"/>
        <end position="187"/>
    </location>
</feature>
<comment type="caution">
    <text evidence="13">The sequence shown here is derived from an EMBL/GenBank/DDBJ whole genome shotgun (WGS) entry which is preliminary data.</text>
</comment>
<feature type="transmembrane region" description="Helical" evidence="8">
    <location>
        <begin position="608"/>
        <end position="635"/>
    </location>
</feature>
<accession>A0AAN6M6A5</accession>
<comment type="subcellular location">
    <subcellularLocation>
        <location evidence="1">Membrane</location>
        <topology evidence="1">Multi-pass membrane protein</topology>
    </subcellularLocation>
</comment>
<keyword evidence="6 8" id="KW-0472">Membrane</keyword>
<evidence type="ECO:0000256" key="4">
    <source>
        <dbReference type="ARBA" id="ARBA00022692"/>
    </source>
</evidence>
<feature type="coiled-coil region" evidence="7">
    <location>
        <begin position="320"/>
        <end position="347"/>
    </location>
</feature>
<evidence type="ECO:0000259" key="12">
    <source>
        <dbReference type="Pfam" id="PF14703"/>
    </source>
</evidence>
<dbReference type="PANTHER" id="PTHR13018:SF26">
    <property type="entry name" value="DOMAIN PROTEIN, PUTATIVE (AFU_ORTHOLOGUE AFUA_5G10920)-RELATED"/>
    <property type="match status" value="1"/>
</dbReference>
<feature type="transmembrane region" description="Helical" evidence="8">
    <location>
        <begin position="36"/>
        <end position="60"/>
    </location>
</feature>
<dbReference type="InterPro" id="IPR003864">
    <property type="entry name" value="CSC1/OSCA1-like_7TM"/>
</dbReference>
<keyword evidence="4 8" id="KW-0812">Transmembrane</keyword>
<dbReference type="Pfam" id="PF02714">
    <property type="entry name" value="RSN1_7TM"/>
    <property type="match status" value="1"/>
</dbReference>
<feature type="domain" description="CSC1/OSCA1-like 7TM region" evidence="9">
    <location>
        <begin position="409"/>
        <end position="678"/>
    </location>
</feature>
<dbReference type="InterPro" id="IPR027815">
    <property type="entry name" value="CSC1/OSCA1-like_cyt"/>
</dbReference>
<dbReference type="EMBL" id="WVTA01000001">
    <property type="protein sequence ID" value="KAK3217009.1"/>
    <property type="molecule type" value="Genomic_DNA"/>
</dbReference>
<dbReference type="InterPro" id="IPR032880">
    <property type="entry name" value="CSC1/OSCA1-like_N"/>
</dbReference>
<protein>
    <recommendedName>
        <fullName evidence="15">DUF221-domain-containing protein</fullName>
    </recommendedName>
</protein>
<dbReference type="GO" id="GO:0005886">
    <property type="term" value="C:plasma membrane"/>
    <property type="evidence" value="ECO:0007669"/>
    <property type="project" value="TreeGrafter"/>
</dbReference>
<comment type="similarity">
    <text evidence="2">Belongs to the CSC1 (TC 1.A.17) family.</text>
</comment>
<evidence type="ECO:0000256" key="3">
    <source>
        <dbReference type="ARBA" id="ARBA00022448"/>
    </source>
</evidence>
<keyword evidence="3" id="KW-0813">Transport</keyword>
<dbReference type="InterPro" id="IPR045122">
    <property type="entry name" value="Csc1-like"/>
</dbReference>
<evidence type="ECO:0000256" key="6">
    <source>
        <dbReference type="ARBA" id="ARBA00023136"/>
    </source>
</evidence>
<sequence>MDAQSIILSLMGSTEGSKGLNSWDEKPKPRGSAHNLAAIVSAFVPTWFTACLFIAVFVLIRNRYPKIYSPRTFIGTIPEKHRTPSASRSYFSWLHTLRVVPDKFILYHEHLDSYLYLRFLRTLIFLCVVGCCITWPILIPINATGGGTSSQLDRISIGNVSDKKKLYAHAVAAYIYFGFVMFTIARERLWLIGLRQAWNLSKPATKRLSSKVVLFLSAPTAALDQENAERFFGDDALRVWPATRADKLHSLVSSRDATIEELEAAQLKLIRNVKQKLDKSGNKGNSVFSGYDDLPNHMKKSLRPTHTLKTPPTGKKVDSIDYYREQLKEKEEEIQKLRDSNADAESHGGAAAVFVEFKTQGAAQRAYQQIASAEILALNPRYTSVLPGEVIWSNLTIAPAKRISQQGLATTLVVAVIVFWSIPISFVGAWSNVQYLANTYKWLNWLNALPESVLSLLAGLVPAALLSALASFVPNIFRAIFKAFGEPTNTSAELKVLKWYFVFQVLQVFLVNTVASGAAVVLSQVANNPASIPTILAKNLPSAANSYLNYFIVQGLTSASNNMLNYSDLLSYIFFDKFFDRTPRQKYNRFTQLKGIQWGKVFPKYGNFLIIALAYSCIAPLVLGFAALGLSFFYFSYRYMLLFTVSPKIDTKGHCYTLALQQILGGIYIAELCLLGLFGLRQAKGPSIMMGVLFLGTVLFNATTNKYFDPLEKFLPADLRAEEEGEEAPLLDDRDAEEGLLESHVHRIVERTPVSSKYLSPLARFFEPQRYASHRAMRAWLREDTEWDEDDFPHYSEEQLRKAYLDPAFTSQTPIVWLPRDEGGVTKKAVRDLEDNEVQASDKGAWIDEQGKVQWSTHDFSQVPIFKEAVQW</sequence>
<feature type="transmembrane region" description="Helical" evidence="8">
    <location>
        <begin position="453"/>
        <end position="477"/>
    </location>
</feature>
<dbReference type="InterPro" id="IPR022257">
    <property type="entry name" value="PHM7_ext"/>
</dbReference>
<dbReference type="Pfam" id="PF14703">
    <property type="entry name" value="PHM7_cyt"/>
    <property type="match status" value="1"/>
</dbReference>
<dbReference type="Pfam" id="PF12621">
    <property type="entry name" value="PHM7_ext"/>
    <property type="match status" value="1"/>
</dbReference>
<feature type="transmembrane region" description="Helical" evidence="8">
    <location>
        <begin position="686"/>
        <end position="704"/>
    </location>
</feature>
<evidence type="ECO:0000256" key="7">
    <source>
        <dbReference type="SAM" id="Coils"/>
    </source>
</evidence>
<evidence type="ECO:0000313" key="14">
    <source>
        <dbReference type="Proteomes" id="UP001280581"/>
    </source>
</evidence>
<feature type="transmembrane region" description="Helical" evidence="8">
    <location>
        <begin position="656"/>
        <end position="680"/>
    </location>
</feature>
<name>A0AAN6M6A5_9PLEO</name>
<proteinExistence type="inferred from homology"/>
<evidence type="ECO:0008006" key="15">
    <source>
        <dbReference type="Google" id="ProtNLM"/>
    </source>
</evidence>
<feature type="transmembrane region" description="Helical" evidence="8">
    <location>
        <begin position="408"/>
        <end position="433"/>
    </location>
</feature>
<dbReference type="Pfam" id="PF13967">
    <property type="entry name" value="RSN1_TM"/>
    <property type="match status" value="1"/>
</dbReference>
<dbReference type="Proteomes" id="UP001280581">
    <property type="component" value="Unassembled WGS sequence"/>
</dbReference>
<keyword evidence="7" id="KW-0175">Coiled coil</keyword>
<evidence type="ECO:0000313" key="13">
    <source>
        <dbReference type="EMBL" id="KAK3217009.1"/>
    </source>
</evidence>
<feature type="domain" description="10TM putative phosphate transporter extracellular tail" evidence="10">
    <location>
        <begin position="765"/>
        <end position="857"/>
    </location>
</feature>